<protein>
    <recommendedName>
        <fullName evidence="3">Trypsin-like serine protease</fullName>
    </recommendedName>
</protein>
<dbReference type="EMBL" id="ML119693">
    <property type="protein sequence ID" value="RPA79934.1"/>
    <property type="molecule type" value="Genomic_DNA"/>
</dbReference>
<sequence>MYESRNCNCMTRVNSNSPLLVRQQSTVQIETEWASSTTISGGLLIAPGLILTLAKNVHNPEDHTNRPTLQISHMALVQHDRAGKHCLQHCTHSAKLLTVSYSNSNGFALVTFNDECVQDIIMADEPSPSFIYKWASVLHIIDHAAQPPTVFFNVNPPSDHTDTSRGVLVPALTPVTAPDGTPVWNSQGEVVGLIMNASSEPDSAPSGQVLCFSLSMDFRDWLNEYVVPHLAKEYPNLLPDTYWREFLVECGGPTEGVEAIPQPRYYQFLWGL</sequence>
<organism evidence="1 2">
    <name type="scientific">Ascobolus immersus RN42</name>
    <dbReference type="NCBI Taxonomy" id="1160509"/>
    <lineage>
        <taxon>Eukaryota</taxon>
        <taxon>Fungi</taxon>
        <taxon>Dikarya</taxon>
        <taxon>Ascomycota</taxon>
        <taxon>Pezizomycotina</taxon>
        <taxon>Pezizomycetes</taxon>
        <taxon>Pezizales</taxon>
        <taxon>Ascobolaceae</taxon>
        <taxon>Ascobolus</taxon>
    </lineage>
</organism>
<dbReference type="InterPro" id="IPR009003">
    <property type="entry name" value="Peptidase_S1_PA"/>
</dbReference>
<keyword evidence="2" id="KW-1185">Reference proteome</keyword>
<reference evidence="1 2" key="1">
    <citation type="journal article" date="2018" name="Nat. Ecol. Evol.">
        <title>Pezizomycetes genomes reveal the molecular basis of ectomycorrhizal truffle lifestyle.</title>
        <authorList>
            <person name="Murat C."/>
            <person name="Payen T."/>
            <person name="Noel B."/>
            <person name="Kuo A."/>
            <person name="Morin E."/>
            <person name="Chen J."/>
            <person name="Kohler A."/>
            <person name="Krizsan K."/>
            <person name="Balestrini R."/>
            <person name="Da Silva C."/>
            <person name="Montanini B."/>
            <person name="Hainaut M."/>
            <person name="Levati E."/>
            <person name="Barry K.W."/>
            <person name="Belfiori B."/>
            <person name="Cichocki N."/>
            <person name="Clum A."/>
            <person name="Dockter R.B."/>
            <person name="Fauchery L."/>
            <person name="Guy J."/>
            <person name="Iotti M."/>
            <person name="Le Tacon F."/>
            <person name="Lindquist E.A."/>
            <person name="Lipzen A."/>
            <person name="Malagnac F."/>
            <person name="Mello A."/>
            <person name="Molinier V."/>
            <person name="Miyauchi S."/>
            <person name="Poulain J."/>
            <person name="Riccioni C."/>
            <person name="Rubini A."/>
            <person name="Sitrit Y."/>
            <person name="Splivallo R."/>
            <person name="Traeger S."/>
            <person name="Wang M."/>
            <person name="Zifcakova L."/>
            <person name="Wipf D."/>
            <person name="Zambonelli A."/>
            <person name="Paolocci F."/>
            <person name="Nowrousian M."/>
            <person name="Ottonello S."/>
            <person name="Baldrian P."/>
            <person name="Spatafora J.W."/>
            <person name="Henrissat B."/>
            <person name="Nagy L.G."/>
            <person name="Aury J.M."/>
            <person name="Wincker P."/>
            <person name="Grigoriev I.V."/>
            <person name="Bonfante P."/>
            <person name="Martin F.M."/>
        </authorList>
    </citation>
    <scope>NUCLEOTIDE SEQUENCE [LARGE SCALE GENOMIC DNA]</scope>
    <source>
        <strain evidence="1 2">RN42</strain>
    </source>
</reference>
<name>A0A3N4IDZ4_ASCIM</name>
<dbReference type="SUPFAM" id="SSF50494">
    <property type="entry name" value="Trypsin-like serine proteases"/>
    <property type="match status" value="1"/>
</dbReference>
<gene>
    <name evidence="1" type="ORF">BJ508DRAFT_327790</name>
</gene>
<dbReference type="AlphaFoldDB" id="A0A3N4IDZ4"/>
<evidence type="ECO:0008006" key="3">
    <source>
        <dbReference type="Google" id="ProtNLM"/>
    </source>
</evidence>
<evidence type="ECO:0000313" key="1">
    <source>
        <dbReference type="EMBL" id="RPA79934.1"/>
    </source>
</evidence>
<evidence type="ECO:0000313" key="2">
    <source>
        <dbReference type="Proteomes" id="UP000275078"/>
    </source>
</evidence>
<accession>A0A3N4IDZ4</accession>
<dbReference type="Proteomes" id="UP000275078">
    <property type="component" value="Unassembled WGS sequence"/>
</dbReference>
<proteinExistence type="predicted"/>